<organism evidence="3 4">
    <name type="scientific">Cadophora malorum</name>
    <dbReference type="NCBI Taxonomy" id="108018"/>
    <lineage>
        <taxon>Eukaryota</taxon>
        <taxon>Fungi</taxon>
        <taxon>Dikarya</taxon>
        <taxon>Ascomycota</taxon>
        <taxon>Pezizomycotina</taxon>
        <taxon>Leotiomycetes</taxon>
        <taxon>Helotiales</taxon>
        <taxon>Ploettnerulaceae</taxon>
        <taxon>Cadophora</taxon>
    </lineage>
</organism>
<keyword evidence="4" id="KW-1185">Reference proteome</keyword>
<evidence type="ECO:0000259" key="2">
    <source>
        <dbReference type="Pfam" id="PF01757"/>
    </source>
</evidence>
<evidence type="ECO:0000313" key="3">
    <source>
        <dbReference type="EMBL" id="KAG4421154.1"/>
    </source>
</evidence>
<comment type="caution">
    <text evidence="3">The sequence shown here is derived from an EMBL/GenBank/DDBJ whole genome shotgun (WGS) entry which is preliminary data.</text>
</comment>
<dbReference type="InterPro" id="IPR002656">
    <property type="entry name" value="Acyl_transf_3_dom"/>
</dbReference>
<dbReference type="Pfam" id="PF01757">
    <property type="entry name" value="Acyl_transf_3"/>
    <property type="match status" value="1"/>
</dbReference>
<dbReference type="GO" id="GO:0016747">
    <property type="term" value="F:acyltransferase activity, transferring groups other than amino-acyl groups"/>
    <property type="evidence" value="ECO:0007669"/>
    <property type="project" value="InterPro"/>
</dbReference>
<dbReference type="OrthoDB" id="5819582at2759"/>
<dbReference type="InterPro" id="IPR050879">
    <property type="entry name" value="Acyltransferase_3"/>
</dbReference>
<dbReference type="EMBL" id="JAFJYH010000070">
    <property type="protein sequence ID" value="KAG4421154.1"/>
    <property type="molecule type" value="Genomic_DNA"/>
</dbReference>
<proteinExistence type="predicted"/>
<sequence>MEKHEMQNQVSLLSEFYKEEECSTSSTSTPPPELEILESQDERLRRMQCTRITLSCLQTCLLQVWDILSAMIVSLIPSFLPRWGADKKAKEGVQDRRLSPTAYLDGLRGIACFIVYLVHFIVNWFPALRNTYGASPTDHHFFQLPIIRVLFEGHAAVSTFFVISGYAISYRALSKIHTGDTAGVLETLSSSTFRRCMRLYLPCAVNTFICMLLRYWDFFTPDPLRWNNLPPQLPTLPAQFWDWWANQKIFMYPFLNVEGGVYSPPYNGHLWTIPLEIRGSFVVYGTVLAVAKLSSGWRMAFLVCWDAYLFYMGKWDLFLFVGGALLADLDIPRHEKAKAIAKRVDQQAEDEREEEGLLPTSETMEKMTIEVITASQKSTSAWTRLTRRTKPYTVRIQRLTNPLLRILRKPVPYILFPLSLFLLSFPHIPASLDTEWAYCLIPSSFKNLGHFLGGKSQGVRIIGSLLLAFTLSLSPSPPKSPGTTFHPNLAPPVTLWTRLLSAIRRCNLQALFTTRFAQYLGKISFGFYLMHGPVLFCIGTKILGRAWTGYSIAGTGEGDVNEDERMRRYVGCFVLAVVVNTTAIFWAADWFARVVDERSVRWAAKVAKFVSRKKVVEK</sequence>
<evidence type="ECO:0000313" key="4">
    <source>
        <dbReference type="Proteomes" id="UP000664132"/>
    </source>
</evidence>
<dbReference type="AlphaFoldDB" id="A0A8H7WBH7"/>
<keyword evidence="1" id="KW-0472">Membrane</keyword>
<feature type="transmembrane region" description="Helical" evidence="1">
    <location>
        <begin position="106"/>
        <end position="126"/>
    </location>
</feature>
<dbReference type="PANTHER" id="PTHR23028">
    <property type="entry name" value="ACETYLTRANSFERASE"/>
    <property type="match status" value="1"/>
</dbReference>
<reference evidence="3" key="1">
    <citation type="submission" date="2021-02" db="EMBL/GenBank/DDBJ databases">
        <title>Genome sequence Cadophora malorum strain M34.</title>
        <authorList>
            <person name="Stefanovic E."/>
            <person name="Vu D."/>
            <person name="Scully C."/>
            <person name="Dijksterhuis J."/>
            <person name="Roader J."/>
            <person name="Houbraken J."/>
        </authorList>
    </citation>
    <scope>NUCLEOTIDE SEQUENCE</scope>
    <source>
        <strain evidence="3">M34</strain>
    </source>
</reference>
<keyword evidence="1" id="KW-0812">Transmembrane</keyword>
<keyword evidence="1" id="KW-1133">Transmembrane helix</keyword>
<protein>
    <recommendedName>
        <fullName evidence="2">Acyltransferase 3 domain-containing protein</fullName>
    </recommendedName>
</protein>
<evidence type="ECO:0000256" key="1">
    <source>
        <dbReference type="SAM" id="Phobius"/>
    </source>
</evidence>
<gene>
    <name evidence="3" type="ORF">IFR04_005674</name>
</gene>
<dbReference type="PANTHER" id="PTHR23028:SF134">
    <property type="entry name" value="PUTATIVE (AFU_ORTHOLOGUE AFUA_4G08520)-RELATED"/>
    <property type="match status" value="1"/>
</dbReference>
<accession>A0A8H7WBH7</accession>
<feature type="transmembrane region" description="Helical" evidence="1">
    <location>
        <begin position="146"/>
        <end position="168"/>
    </location>
</feature>
<name>A0A8H7WBH7_9HELO</name>
<dbReference type="Proteomes" id="UP000664132">
    <property type="component" value="Unassembled WGS sequence"/>
</dbReference>
<feature type="transmembrane region" description="Helical" evidence="1">
    <location>
        <begin position="569"/>
        <end position="588"/>
    </location>
</feature>
<feature type="transmembrane region" description="Helical" evidence="1">
    <location>
        <begin position="199"/>
        <end position="216"/>
    </location>
</feature>
<feature type="domain" description="Acyltransferase 3" evidence="2">
    <location>
        <begin position="102"/>
        <end position="327"/>
    </location>
</feature>